<comment type="caution">
    <text evidence="1">The sequence shown here is derived from an EMBL/GenBank/DDBJ whole genome shotgun (WGS) entry which is preliminary data.</text>
</comment>
<reference evidence="1" key="1">
    <citation type="journal article" date="2014" name="Front. Microbiol.">
        <title>High frequency of phylogenetically diverse reductive dehalogenase-homologous genes in deep subseafloor sedimentary metagenomes.</title>
        <authorList>
            <person name="Kawai M."/>
            <person name="Futagami T."/>
            <person name="Toyoda A."/>
            <person name="Takaki Y."/>
            <person name="Nishi S."/>
            <person name="Hori S."/>
            <person name="Arai W."/>
            <person name="Tsubouchi T."/>
            <person name="Morono Y."/>
            <person name="Uchiyama I."/>
            <person name="Ito T."/>
            <person name="Fujiyama A."/>
            <person name="Inagaki F."/>
            <person name="Takami H."/>
        </authorList>
    </citation>
    <scope>NUCLEOTIDE SEQUENCE</scope>
    <source>
        <strain evidence="1">Expedition CK06-06</strain>
    </source>
</reference>
<protein>
    <submittedName>
        <fullName evidence="1">Uncharacterized protein</fullName>
    </submittedName>
</protein>
<accession>X0U1A9</accession>
<dbReference type="AlphaFoldDB" id="X0U1A9"/>
<sequence>MVISQTDIDQASEDNFGVLTALTAARGSLGDSIIAFFLDQVPERGVNLWERFRTFQREYKEKHKKEVGFIEFIESTIIADPVKLFYPKECTLDEISRGLFVSEIQAAIKGSGIHTNDDVLKIYFAEGVPYTIARNVACRGCPIARCPHYLHFNRQGGQ</sequence>
<gene>
    <name evidence="1" type="ORF">S01H1_21358</name>
</gene>
<name>X0U1A9_9ZZZZ</name>
<organism evidence="1">
    <name type="scientific">marine sediment metagenome</name>
    <dbReference type="NCBI Taxonomy" id="412755"/>
    <lineage>
        <taxon>unclassified sequences</taxon>
        <taxon>metagenomes</taxon>
        <taxon>ecological metagenomes</taxon>
    </lineage>
</organism>
<proteinExistence type="predicted"/>
<dbReference type="EMBL" id="BARS01011829">
    <property type="protein sequence ID" value="GAF94197.1"/>
    <property type="molecule type" value="Genomic_DNA"/>
</dbReference>
<evidence type="ECO:0000313" key="1">
    <source>
        <dbReference type="EMBL" id="GAF94197.1"/>
    </source>
</evidence>